<evidence type="ECO:0000313" key="3">
    <source>
        <dbReference type="Proteomes" id="UP001595990"/>
    </source>
</evidence>
<dbReference type="RefSeq" id="WP_358237330.1">
    <property type="nucleotide sequence ID" value="NZ_JBHSFS010000001.1"/>
</dbReference>
<dbReference type="SUPFAM" id="SSF46894">
    <property type="entry name" value="C-terminal effector domain of the bipartite response regulators"/>
    <property type="match status" value="1"/>
</dbReference>
<reference evidence="3" key="1">
    <citation type="journal article" date="2019" name="Int. J. Syst. Evol. Microbiol.">
        <title>The Global Catalogue of Microorganisms (GCM) 10K type strain sequencing project: providing services to taxonomists for standard genome sequencing and annotation.</title>
        <authorList>
            <consortium name="The Broad Institute Genomics Platform"/>
            <consortium name="The Broad Institute Genome Sequencing Center for Infectious Disease"/>
            <person name="Wu L."/>
            <person name="Ma J."/>
        </authorList>
    </citation>
    <scope>NUCLEOTIDE SEQUENCE [LARGE SCALE GENOMIC DNA]</scope>
    <source>
        <strain evidence="3">CECT 8064</strain>
    </source>
</reference>
<dbReference type="Pfam" id="PF13412">
    <property type="entry name" value="HTH_24"/>
    <property type="match status" value="1"/>
</dbReference>
<dbReference type="InterPro" id="IPR000792">
    <property type="entry name" value="Tscrpt_reg_LuxR_C"/>
</dbReference>
<evidence type="ECO:0000259" key="1">
    <source>
        <dbReference type="SMART" id="SM00421"/>
    </source>
</evidence>
<gene>
    <name evidence="2" type="ORF">ACFPEN_02905</name>
</gene>
<keyword evidence="3" id="KW-1185">Reference proteome</keyword>
<organism evidence="2 3">
    <name type="scientific">Streptomyces ehimensis</name>
    <dbReference type="NCBI Taxonomy" id="68195"/>
    <lineage>
        <taxon>Bacteria</taxon>
        <taxon>Bacillati</taxon>
        <taxon>Actinomycetota</taxon>
        <taxon>Actinomycetes</taxon>
        <taxon>Kitasatosporales</taxon>
        <taxon>Streptomycetaceae</taxon>
        <taxon>Streptomyces</taxon>
    </lineage>
</organism>
<dbReference type="EMBL" id="JBHSFS010000001">
    <property type="protein sequence ID" value="MFC4511879.1"/>
    <property type="molecule type" value="Genomic_DNA"/>
</dbReference>
<dbReference type="Proteomes" id="UP001595990">
    <property type="component" value="Unassembled WGS sequence"/>
</dbReference>
<dbReference type="InterPro" id="IPR016032">
    <property type="entry name" value="Sig_transdc_resp-reg_C-effctor"/>
</dbReference>
<dbReference type="SMART" id="SM00421">
    <property type="entry name" value="HTH_LUXR"/>
    <property type="match status" value="1"/>
</dbReference>
<dbReference type="Gene3D" id="1.10.10.10">
    <property type="entry name" value="Winged helix-like DNA-binding domain superfamily/Winged helix DNA-binding domain"/>
    <property type="match status" value="1"/>
</dbReference>
<accession>A0ABV9BAG6</accession>
<evidence type="ECO:0000313" key="2">
    <source>
        <dbReference type="EMBL" id="MFC4511879.1"/>
    </source>
</evidence>
<proteinExistence type="predicted"/>
<comment type="caution">
    <text evidence="2">The sequence shown here is derived from an EMBL/GenBank/DDBJ whole genome shotgun (WGS) entry which is preliminary data.</text>
</comment>
<dbReference type="InterPro" id="IPR036388">
    <property type="entry name" value="WH-like_DNA-bd_sf"/>
</dbReference>
<sequence length="206" mass="21300">MRGAGAVARRLSGLRLGAVEEVCVMLTARVGVLTERAGGPVPGGPGAVVHRTVVEGTPPIPGLCRVVDRIPAELVIVDRRVALLPLASGAVGTAALVVHSGALLDSLIDLFEDAWHEGRPLRPGGGSVGGPSEPDATDLEVLSLLLAGLTDASVAKQLGLGLRTVQRRVRRLMELAGVTTRLQLGWQAAERGWGRGRGGVDGPFRG</sequence>
<feature type="domain" description="HTH luxR-type" evidence="1">
    <location>
        <begin position="131"/>
        <end position="188"/>
    </location>
</feature>
<name>A0ABV9BAG6_9ACTN</name>
<protein>
    <submittedName>
        <fullName evidence="2">Winged helix-turn-helix transcriptional regulator</fullName>
    </submittedName>
</protein>